<dbReference type="EMBL" id="JACHMH010000001">
    <property type="protein sequence ID" value="MBB4680102.1"/>
    <property type="molecule type" value="Genomic_DNA"/>
</dbReference>
<comment type="similarity">
    <text evidence="1">Belongs to the FPP/GGPP synthase family.</text>
</comment>
<dbReference type="AlphaFoldDB" id="A0A7W7CFP3"/>
<protein>
    <submittedName>
        <fullName evidence="2">Geranylgeranyl diphosphate synthase type I</fullName>
        <ecNumber evidence="2">2.5.1.1</ecNumber>
        <ecNumber evidence="2">2.5.1.10</ecNumber>
        <ecNumber evidence="2">2.5.1.29</ecNumber>
    </submittedName>
</protein>
<keyword evidence="1 2" id="KW-0808">Transferase</keyword>
<keyword evidence="3" id="KW-1185">Reference proteome</keyword>
<evidence type="ECO:0000313" key="3">
    <source>
        <dbReference type="Proteomes" id="UP000533598"/>
    </source>
</evidence>
<dbReference type="GO" id="GO:0004337">
    <property type="term" value="F:(2E,6E)-farnesyl diphosphate synthase activity"/>
    <property type="evidence" value="ECO:0007669"/>
    <property type="project" value="UniProtKB-EC"/>
</dbReference>
<comment type="caution">
    <text evidence="2">The sequence shown here is derived from an EMBL/GenBank/DDBJ whole genome shotgun (WGS) entry which is preliminary data.</text>
</comment>
<name>A0A7W7CFP3_9PSEU</name>
<dbReference type="SUPFAM" id="SSF48576">
    <property type="entry name" value="Terpenoid synthases"/>
    <property type="match status" value="1"/>
</dbReference>
<organism evidence="2 3">
    <name type="scientific">Crossiella cryophila</name>
    <dbReference type="NCBI Taxonomy" id="43355"/>
    <lineage>
        <taxon>Bacteria</taxon>
        <taxon>Bacillati</taxon>
        <taxon>Actinomycetota</taxon>
        <taxon>Actinomycetes</taxon>
        <taxon>Pseudonocardiales</taxon>
        <taxon>Pseudonocardiaceae</taxon>
        <taxon>Crossiella</taxon>
    </lineage>
</organism>
<dbReference type="PANTHER" id="PTHR12001">
    <property type="entry name" value="GERANYLGERANYL PYROPHOSPHATE SYNTHASE"/>
    <property type="match status" value="1"/>
</dbReference>
<proteinExistence type="inferred from homology"/>
<dbReference type="InterPro" id="IPR008949">
    <property type="entry name" value="Isoprenoid_synthase_dom_sf"/>
</dbReference>
<gene>
    <name evidence="2" type="ORF">HNR67_006220</name>
</gene>
<dbReference type="Proteomes" id="UP000533598">
    <property type="component" value="Unassembled WGS sequence"/>
</dbReference>
<dbReference type="GO" id="GO:0004311">
    <property type="term" value="F:geranylgeranyl diphosphate synthase activity"/>
    <property type="evidence" value="ECO:0007669"/>
    <property type="project" value="UniProtKB-EC"/>
</dbReference>
<accession>A0A7W7CFP3</accession>
<evidence type="ECO:0000256" key="1">
    <source>
        <dbReference type="RuleBase" id="RU004466"/>
    </source>
</evidence>
<dbReference type="InterPro" id="IPR000092">
    <property type="entry name" value="Polyprenyl_synt"/>
</dbReference>
<sequence length="375" mass="39458">MTQLLLSSVHEVRRAARPILDRTRQELAPALSEAVRELDGREPMLGRIIGYHLGLNDADGHPEAGDDGGIAGTMCLTALAARAVGTDSALSTACAVAMELAKDYTQLQDDIIDDDPVRRGRASAWQVFGVGPTILAADATRALAMDLLAAQQPHGTAAMWHLQAALDRCTIGQAQDFATSARPWRGPKAVSLEEYRVIAGNKTSAILSCVLSLGAVANGCDADTVNRLRQAGRHLGMAWQPLDDILDLWCEQTEGDLPQGCNDLAQGKKTFPVIVALAAAAHAEPLGALLAARPRTADQVRAAADLIAAAGGRAAAEAEVRDHFQAAMTVLAGTSLEESTRADLITLACMIGIRGSNQTLTIAFPTPTRSPEVAP</sequence>
<dbReference type="EC" id="2.5.1.1" evidence="2"/>
<dbReference type="SMR" id="A0A7W7CFP3"/>
<evidence type="ECO:0000313" key="2">
    <source>
        <dbReference type="EMBL" id="MBB4680102.1"/>
    </source>
</evidence>
<dbReference type="Gene3D" id="1.10.600.10">
    <property type="entry name" value="Farnesyl Diphosphate Synthase"/>
    <property type="match status" value="1"/>
</dbReference>
<dbReference type="PANTHER" id="PTHR12001:SF86">
    <property type="entry name" value="GERANYLGERANYL DIPHOSPHATE SYNTHASE"/>
    <property type="match status" value="1"/>
</dbReference>
<dbReference type="RefSeq" id="WP_185005774.1">
    <property type="nucleotide sequence ID" value="NZ_JACHMH010000001.1"/>
</dbReference>
<dbReference type="EC" id="2.5.1.29" evidence="2"/>
<dbReference type="Pfam" id="PF00348">
    <property type="entry name" value="polyprenyl_synt"/>
    <property type="match status" value="1"/>
</dbReference>
<dbReference type="GO" id="GO:0008299">
    <property type="term" value="P:isoprenoid biosynthetic process"/>
    <property type="evidence" value="ECO:0007669"/>
    <property type="project" value="InterPro"/>
</dbReference>
<dbReference type="GO" id="GO:0004161">
    <property type="term" value="F:dimethylallyltranstransferase activity"/>
    <property type="evidence" value="ECO:0007669"/>
    <property type="project" value="UniProtKB-EC"/>
</dbReference>
<dbReference type="EC" id="2.5.1.10" evidence="2"/>
<reference evidence="2 3" key="1">
    <citation type="submission" date="2020-08" db="EMBL/GenBank/DDBJ databases">
        <title>Sequencing the genomes of 1000 actinobacteria strains.</title>
        <authorList>
            <person name="Klenk H.-P."/>
        </authorList>
    </citation>
    <scope>NUCLEOTIDE SEQUENCE [LARGE SCALE GENOMIC DNA]</scope>
    <source>
        <strain evidence="2 3">DSM 44230</strain>
    </source>
</reference>